<comment type="caution">
    <text evidence="1">The sequence shown here is derived from an EMBL/GenBank/DDBJ whole genome shotgun (WGS) entry which is preliminary data.</text>
</comment>
<dbReference type="EMBL" id="JACJHT010000012">
    <property type="protein sequence ID" value="MBA9042457.1"/>
    <property type="molecule type" value="Genomic_DNA"/>
</dbReference>
<organism evidence="1 2">
    <name type="scientific">Priestia aryabhattai</name>
    <name type="common">Bacillus aryabhattai</name>
    <dbReference type="NCBI Taxonomy" id="412384"/>
    <lineage>
        <taxon>Bacteria</taxon>
        <taxon>Bacillati</taxon>
        <taxon>Bacillota</taxon>
        <taxon>Bacilli</taxon>
        <taxon>Bacillales</taxon>
        <taxon>Bacillaceae</taxon>
        <taxon>Priestia</taxon>
    </lineage>
</organism>
<sequence>MFTIENHINSLKEGLQQHSDALIERIKETCKFNYYKKIDLLDYTAFVQSFEITLRMFSMDKDANEVFYEGNDSIIFSGSYDLLEEIESYSIPDDKEDEFWEFYEKADQEISEAETKAIVEWFVECWNKADGKSITLLAYFSFHDYDTCYDLQNDK</sequence>
<proteinExistence type="predicted"/>
<reference evidence="1" key="1">
    <citation type="submission" date="2020-08" db="EMBL/GenBank/DDBJ databases">
        <title>Functional genomics of gut bacteria from endangered species of beetles.</title>
        <authorList>
            <person name="Carlos-Shanley C."/>
        </authorList>
    </citation>
    <scope>NUCLEOTIDE SEQUENCE [LARGE SCALE GENOMIC DNA]</scope>
    <source>
        <strain evidence="1">S00060</strain>
    </source>
</reference>
<evidence type="ECO:0000313" key="1">
    <source>
        <dbReference type="EMBL" id="MBA9042457.1"/>
    </source>
</evidence>
<accession>A0A7W3NGB2</accession>
<protein>
    <submittedName>
        <fullName evidence="1">Uncharacterized protein</fullName>
    </submittedName>
</protein>
<dbReference type="Proteomes" id="UP000543174">
    <property type="component" value="Unassembled WGS sequence"/>
</dbReference>
<evidence type="ECO:0000313" key="2">
    <source>
        <dbReference type="Proteomes" id="UP000543174"/>
    </source>
</evidence>
<dbReference type="RefSeq" id="WP_182528083.1">
    <property type="nucleotide sequence ID" value="NZ_JACJHT010000012.1"/>
</dbReference>
<dbReference type="AlphaFoldDB" id="A0A7W3NGB2"/>
<keyword evidence="2" id="KW-1185">Reference proteome</keyword>
<name>A0A7W3NGB2_PRIAR</name>
<gene>
    <name evidence="1" type="ORF">HNP21_005592</name>
</gene>